<comment type="caution">
    <text evidence="10">The sequence shown here is derived from an EMBL/GenBank/DDBJ whole genome shotgun (WGS) entry which is preliminary data.</text>
</comment>
<dbReference type="RefSeq" id="WP_246690489.1">
    <property type="nucleotide sequence ID" value="NZ_BJYU01000101.1"/>
</dbReference>
<comment type="subcellular location">
    <subcellularLocation>
        <location evidence="1">Cell inner membrane</location>
        <topology evidence="1">Multi-pass membrane protein</topology>
    </subcellularLocation>
    <subcellularLocation>
        <location evidence="8">Cell membrane</location>
        <topology evidence="8">Multi-pass membrane protein</topology>
    </subcellularLocation>
</comment>
<dbReference type="PANTHER" id="PTHR43357">
    <property type="entry name" value="INNER MEMBRANE ABC TRANSPORTER PERMEASE PROTEIN YDCV"/>
    <property type="match status" value="1"/>
</dbReference>
<keyword evidence="3" id="KW-1003">Cell membrane</keyword>
<evidence type="ECO:0000256" key="3">
    <source>
        <dbReference type="ARBA" id="ARBA00022475"/>
    </source>
</evidence>
<evidence type="ECO:0000256" key="1">
    <source>
        <dbReference type="ARBA" id="ARBA00004429"/>
    </source>
</evidence>
<gene>
    <name evidence="10" type="ORF">MAE02_50480</name>
</gene>
<evidence type="ECO:0000256" key="7">
    <source>
        <dbReference type="ARBA" id="ARBA00023136"/>
    </source>
</evidence>
<dbReference type="SUPFAM" id="SSF161098">
    <property type="entry name" value="MetI-like"/>
    <property type="match status" value="1"/>
</dbReference>
<feature type="transmembrane region" description="Helical" evidence="8">
    <location>
        <begin position="68"/>
        <end position="87"/>
    </location>
</feature>
<dbReference type="PROSITE" id="PS50928">
    <property type="entry name" value="ABC_TM1"/>
    <property type="match status" value="1"/>
</dbReference>
<comment type="similarity">
    <text evidence="8">Belongs to the binding-protein-dependent transport system permease family.</text>
</comment>
<keyword evidence="2 8" id="KW-0813">Transport</keyword>
<dbReference type="PANTHER" id="PTHR43357:SF4">
    <property type="entry name" value="INNER MEMBRANE ABC TRANSPORTER PERMEASE PROTEIN YDCV"/>
    <property type="match status" value="1"/>
</dbReference>
<accession>A0A512BZG6</accession>
<dbReference type="GO" id="GO:0055085">
    <property type="term" value="P:transmembrane transport"/>
    <property type="evidence" value="ECO:0007669"/>
    <property type="project" value="InterPro"/>
</dbReference>
<keyword evidence="7 8" id="KW-0472">Membrane</keyword>
<evidence type="ECO:0000259" key="9">
    <source>
        <dbReference type="PROSITE" id="PS50928"/>
    </source>
</evidence>
<dbReference type="GO" id="GO:0005886">
    <property type="term" value="C:plasma membrane"/>
    <property type="evidence" value="ECO:0007669"/>
    <property type="project" value="UniProtKB-SubCell"/>
</dbReference>
<evidence type="ECO:0000313" key="11">
    <source>
        <dbReference type="Proteomes" id="UP000321085"/>
    </source>
</evidence>
<dbReference type="Proteomes" id="UP000321085">
    <property type="component" value="Unassembled WGS sequence"/>
</dbReference>
<evidence type="ECO:0000313" key="10">
    <source>
        <dbReference type="EMBL" id="GEO17352.1"/>
    </source>
</evidence>
<evidence type="ECO:0000256" key="4">
    <source>
        <dbReference type="ARBA" id="ARBA00022519"/>
    </source>
</evidence>
<feature type="transmembrane region" description="Helical" evidence="8">
    <location>
        <begin position="204"/>
        <end position="223"/>
    </location>
</feature>
<proteinExistence type="inferred from homology"/>
<dbReference type="AlphaFoldDB" id="A0A512BZG6"/>
<keyword evidence="5 8" id="KW-0812">Transmembrane</keyword>
<feature type="domain" description="ABC transmembrane type-1" evidence="9">
    <location>
        <begin position="64"/>
        <end position="252"/>
    </location>
</feature>
<evidence type="ECO:0000256" key="5">
    <source>
        <dbReference type="ARBA" id="ARBA00022692"/>
    </source>
</evidence>
<feature type="transmembrane region" description="Helical" evidence="8">
    <location>
        <begin position="12"/>
        <end position="33"/>
    </location>
</feature>
<dbReference type="InterPro" id="IPR035906">
    <property type="entry name" value="MetI-like_sf"/>
</dbReference>
<name>A0A512BZG6_9HYPH</name>
<feature type="transmembrane region" description="Helical" evidence="8">
    <location>
        <begin position="99"/>
        <end position="124"/>
    </location>
</feature>
<reference evidence="10 11" key="1">
    <citation type="submission" date="2019-07" db="EMBL/GenBank/DDBJ databases">
        <title>Whole genome shotgun sequence of Microvirga aerophila NBRC 106136.</title>
        <authorList>
            <person name="Hosoyama A."/>
            <person name="Uohara A."/>
            <person name="Ohji S."/>
            <person name="Ichikawa N."/>
        </authorList>
    </citation>
    <scope>NUCLEOTIDE SEQUENCE [LARGE SCALE GENOMIC DNA]</scope>
    <source>
        <strain evidence="10 11">NBRC 106136</strain>
    </source>
</reference>
<dbReference type="InterPro" id="IPR000515">
    <property type="entry name" value="MetI-like"/>
</dbReference>
<dbReference type="Pfam" id="PF00528">
    <property type="entry name" value="BPD_transp_1"/>
    <property type="match status" value="1"/>
</dbReference>
<sequence length="266" mass="28500">MIQTASHVTRLTFLTILALFLAMPLVIVTGVSFNGSARMTFPPTDPSLRWYVAFFSDPAWISAFNRSLIIAAASSLLATTVAFPIAYSQWKHSSRLAKFLSGLGGVPFLLPPIIIAVLFLLFWGAVKHVGQIENTIISHAVTFVALPLVLISLGLSSVDKELVEAAQTMGARDGEVLLTVIFPIVTPFIVSSLIFSAILSLNEYVIAFMVAGFTVETLPVKVFSSMRTGFTPTMCVGAVLFALVGLAGFLLIARLGNLPKLLGAKP</sequence>
<protein>
    <submittedName>
        <fullName evidence="10">Spermidine/putrescine ABC transporter permease</fullName>
    </submittedName>
</protein>
<dbReference type="EMBL" id="BJYU01000101">
    <property type="protein sequence ID" value="GEO17352.1"/>
    <property type="molecule type" value="Genomic_DNA"/>
</dbReference>
<organism evidence="10 11">
    <name type="scientific">Microvirga aerophila</name>
    <dbReference type="NCBI Taxonomy" id="670291"/>
    <lineage>
        <taxon>Bacteria</taxon>
        <taxon>Pseudomonadati</taxon>
        <taxon>Pseudomonadota</taxon>
        <taxon>Alphaproteobacteria</taxon>
        <taxon>Hyphomicrobiales</taxon>
        <taxon>Methylobacteriaceae</taxon>
        <taxon>Microvirga</taxon>
    </lineage>
</organism>
<feature type="transmembrane region" description="Helical" evidence="8">
    <location>
        <begin position="235"/>
        <end position="256"/>
    </location>
</feature>
<dbReference type="CDD" id="cd06261">
    <property type="entry name" value="TM_PBP2"/>
    <property type="match status" value="1"/>
</dbReference>
<evidence type="ECO:0000256" key="8">
    <source>
        <dbReference type="RuleBase" id="RU363032"/>
    </source>
</evidence>
<feature type="transmembrane region" description="Helical" evidence="8">
    <location>
        <begin position="176"/>
        <end position="198"/>
    </location>
</feature>
<keyword evidence="4" id="KW-0997">Cell inner membrane</keyword>
<keyword evidence="11" id="KW-1185">Reference proteome</keyword>
<feature type="transmembrane region" description="Helical" evidence="8">
    <location>
        <begin position="136"/>
        <end position="155"/>
    </location>
</feature>
<dbReference type="Gene3D" id="1.10.3720.10">
    <property type="entry name" value="MetI-like"/>
    <property type="match status" value="1"/>
</dbReference>
<keyword evidence="6 8" id="KW-1133">Transmembrane helix</keyword>
<evidence type="ECO:0000256" key="6">
    <source>
        <dbReference type="ARBA" id="ARBA00022989"/>
    </source>
</evidence>
<evidence type="ECO:0000256" key="2">
    <source>
        <dbReference type="ARBA" id="ARBA00022448"/>
    </source>
</evidence>